<dbReference type="SUPFAM" id="SSF53335">
    <property type="entry name" value="S-adenosyl-L-methionine-dependent methyltransferases"/>
    <property type="match status" value="1"/>
</dbReference>
<name>R8BEM2_PHAM7</name>
<dbReference type="EMBL" id="KB933261">
    <property type="protein sequence ID" value="EON97747.1"/>
    <property type="molecule type" value="Genomic_DNA"/>
</dbReference>
<protein>
    <submittedName>
        <fullName evidence="2">Putative gdsl esterase lipase protein</fullName>
    </submittedName>
</protein>
<accession>R8BEM2</accession>
<dbReference type="Proteomes" id="UP000014074">
    <property type="component" value="Unassembled WGS sequence"/>
</dbReference>
<dbReference type="eggNOG" id="ENOG502STXZ">
    <property type="taxonomic scope" value="Eukaryota"/>
</dbReference>
<dbReference type="GeneID" id="19327430"/>
<feature type="domain" description="Methyltransferase" evidence="1">
    <location>
        <begin position="48"/>
        <end position="139"/>
    </location>
</feature>
<evidence type="ECO:0000313" key="2">
    <source>
        <dbReference type="EMBL" id="EON97747.1"/>
    </source>
</evidence>
<dbReference type="InterPro" id="IPR041698">
    <property type="entry name" value="Methyltransf_25"/>
</dbReference>
<gene>
    <name evidence="2" type="ORF">UCRPA7_6741</name>
</gene>
<dbReference type="Gene3D" id="3.40.50.150">
    <property type="entry name" value="Vaccinia Virus protein VP39"/>
    <property type="match status" value="1"/>
</dbReference>
<dbReference type="HOGENOM" id="CLU_065416_2_2_1"/>
<dbReference type="AlphaFoldDB" id="R8BEM2"/>
<dbReference type="KEGG" id="tmn:UCRPA7_6741"/>
<reference evidence="3" key="1">
    <citation type="journal article" date="2013" name="Genome Announc.">
        <title>Draft genome sequence of the ascomycete Phaeoacremonium aleophilum strain UCR-PA7, a causal agent of the esca disease complex in grapevines.</title>
        <authorList>
            <person name="Blanco-Ulate B."/>
            <person name="Rolshausen P."/>
            <person name="Cantu D."/>
        </authorList>
    </citation>
    <scope>NUCLEOTIDE SEQUENCE [LARGE SCALE GENOMIC DNA]</scope>
    <source>
        <strain evidence="3">UCR-PA7</strain>
    </source>
</reference>
<keyword evidence="3" id="KW-1185">Reference proteome</keyword>
<dbReference type="InterPro" id="IPR029063">
    <property type="entry name" value="SAM-dependent_MTases_sf"/>
</dbReference>
<evidence type="ECO:0000313" key="3">
    <source>
        <dbReference type="Proteomes" id="UP000014074"/>
    </source>
</evidence>
<dbReference type="OrthoDB" id="2013972at2759"/>
<sequence length="274" mass="29682">MSTFRPKQITQYQASHMAELVGGTSEEVTAESLCLLPKTIEPDAVIHDNACGAAPATAVVMEQHPLTITIHATDLNPVFVDGVAAMAKEKGWPVTAAVMDVKKLDFPDNKFTHTFFTFSCPLLKAGGAAETYRTLQPGGICIATTPTYLPHIDALCRTHHAIRGADAPLPPFLNHKYTTDTLLDGLLSGGFERDKIVVHETKASMVVPDVKHWIQLAWSYVGTPEGGWIPEDEVHWDEAIKMGAEELEKQPGVSRNADGALVMVMDATIAIATK</sequence>
<dbReference type="RefSeq" id="XP_007917470.1">
    <property type="nucleotide sequence ID" value="XM_007919279.1"/>
</dbReference>
<evidence type="ECO:0000259" key="1">
    <source>
        <dbReference type="Pfam" id="PF13649"/>
    </source>
</evidence>
<dbReference type="Pfam" id="PF13649">
    <property type="entry name" value="Methyltransf_25"/>
    <property type="match status" value="1"/>
</dbReference>
<organism evidence="2 3">
    <name type="scientific">Phaeoacremonium minimum (strain UCR-PA7)</name>
    <name type="common">Esca disease fungus</name>
    <name type="synonym">Togninia minima</name>
    <dbReference type="NCBI Taxonomy" id="1286976"/>
    <lineage>
        <taxon>Eukaryota</taxon>
        <taxon>Fungi</taxon>
        <taxon>Dikarya</taxon>
        <taxon>Ascomycota</taxon>
        <taxon>Pezizomycotina</taxon>
        <taxon>Sordariomycetes</taxon>
        <taxon>Sordariomycetidae</taxon>
        <taxon>Togniniales</taxon>
        <taxon>Togniniaceae</taxon>
        <taxon>Phaeoacremonium</taxon>
    </lineage>
</organism>
<proteinExistence type="predicted"/>